<feature type="chain" id="PRO_5019287888" evidence="1">
    <location>
        <begin position="26"/>
        <end position="276"/>
    </location>
</feature>
<dbReference type="InterPro" id="IPR013830">
    <property type="entry name" value="SGNH_hydro"/>
</dbReference>
<dbReference type="Pfam" id="PF13472">
    <property type="entry name" value="Lipase_GDSL_2"/>
    <property type="match status" value="1"/>
</dbReference>
<proteinExistence type="predicted"/>
<organism evidence="3 4">
    <name type="scientific">Stenotrophomonas maltophilia</name>
    <name type="common">Pseudomonas maltophilia</name>
    <name type="synonym">Xanthomonas maltophilia</name>
    <dbReference type="NCBI Taxonomy" id="40324"/>
    <lineage>
        <taxon>Bacteria</taxon>
        <taxon>Pseudomonadati</taxon>
        <taxon>Pseudomonadota</taxon>
        <taxon>Gammaproteobacteria</taxon>
        <taxon>Lysobacterales</taxon>
        <taxon>Lysobacteraceae</taxon>
        <taxon>Stenotrophomonas</taxon>
        <taxon>Stenotrophomonas maltophilia group</taxon>
    </lineage>
</organism>
<dbReference type="AlphaFoldDB" id="A0A431URW1"/>
<sequence length="276" mass="29383">MRGPVELATATIVTLGLALASPLGAAEAVAVNPLLQTPIDQLRPDEVRFMQQRLADWPELQRYRDANTRLPAAVPGQPRVVFFGDSITEGWGAEASAGFFPGKGWLNRGISGQTTAQMLVRFPQDVLALKPQVVVILAGTNDLAGNTGPSTQTMIEDNLHAMADLARAHGIAVVLASVLPVSDYPWLPGTAPAPKVRALNTALKRYADAQHLVYLDYYTPMANAAGGLDPQLAEDGVHPTAKGYAVMAPLAEAAVKRALQQKSLLRADSPATTHRN</sequence>
<protein>
    <submittedName>
        <fullName evidence="3">Capsular biosynthesis protein</fullName>
    </submittedName>
</protein>
<feature type="domain" description="SGNH hydrolase-type esterase" evidence="2">
    <location>
        <begin position="82"/>
        <end position="246"/>
    </location>
</feature>
<dbReference type="InterPro" id="IPR036514">
    <property type="entry name" value="SGNH_hydro_sf"/>
</dbReference>
<comment type="caution">
    <text evidence="3">The sequence shown here is derived from an EMBL/GenBank/DDBJ whole genome shotgun (WGS) entry which is preliminary data.</text>
</comment>
<gene>
    <name evidence="3" type="ORF">EKL94_01030</name>
</gene>
<dbReference type="Gene3D" id="3.40.50.1110">
    <property type="entry name" value="SGNH hydrolase"/>
    <property type="match status" value="1"/>
</dbReference>
<dbReference type="PANTHER" id="PTHR30383">
    <property type="entry name" value="THIOESTERASE 1/PROTEASE 1/LYSOPHOSPHOLIPASE L1"/>
    <property type="match status" value="1"/>
</dbReference>
<evidence type="ECO:0000259" key="2">
    <source>
        <dbReference type="Pfam" id="PF13472"/>
    </source>
</evidence>
<dbReference type="EMBL" id="RXLZ01000002">
    <property type="protein sequence ID" value="RTQ92180.1"/>
    <property type="molecule type" value="Genomic_DNA"/>
</dbReference>
<name>A0A431URW1_STEMA</name>
<evidence type="ECO:0000313" key="4">
    <source>
        <dbReference type="Proteomes" id="UP000271705"/>
    </source>
</evidence>
<feature type="signal peptide" evidence="1">
    <location>
        <begin position="1"/>
        <end position="25"/>
    </location>
</feature>
<dbReference type="CDD" id="cd04501">
    <property type="entry name" value="SGNH_hydrolase_like_4"/>
    <property type="match status" value="1"/>
</dbReference>
<dbReference type="RefSeq" id="WP_126927631.1">
    <property type="nucleotide sequence ID" value="NZ_RXLZ01000002.1"/>
</dbReference>
<evidence type="ECO:0000313" key="3">
    <source>
        <dbReference type="EMBL" id="RTQ92180.1"/>
    </source>
</evidence>
<dbReference type="InterPro" id="IPR051532">
    <property type="entry name" value="Ester_Hydrolysis_Enzymes"/>
</dbReference>
<evidence type="ECO:0000256" key="1">
    <source>
        <dbReference type="SAM" id="SignalP"/>
    </source>
</evidence>
<keyword evidence="1" id="KW-0732">Signal</keyword>
<dbReference type="PANTHER" id="PTHR30383:SF5">
    <property type="entry name" value="SGNH HYDROLASE-TYPE ESTERASE DOMAIN-CONTAINING PROTEIN"/>
    <property type="match status" value="1"/>
</dbReference>
<dbReference type="Proteomes" id="UP000271705">
    <property type="component" value="Unassembled WGS sequence"/>
</dbReference>
<reference evidence="3 4" key="1">
    <citation type="submission" date="2018-12" db="EMBL/GenBank/DDBJ databases">
        <authorList>
            <person name="Kartti S."/>
            <person name="Manni A."/>
            <person name="Chemao El Fihri M.W."/>
            <person name="Laamarti M."/>
            <person name="Temsamani L."/>
            <person name="El Jamali J.E."/>
            <person name="Ouadghiri M."/>
            <person name="Ibrahimi A."/>
            <person name="Filati-Maltouf A."/>
        </authorList>
    </citation>
    <scope>NUCLEOTIDE SEQUENCE [LARGE SCALE GENOMIC DNA]</scope>
    <source>
        <strain evidence="3 4">MDMC339</strain>
    </source>
</reference>
<dbReference type="GO" id="GO:0004622">
    <property type="term" value="F:phosphatidylcholine lysophospholipase activity"/>
    <property type="evidence" value="ECO:0007669"/>
    <property type="project" value="TreeGrafter"/>
</dbReference>
<accession>A0A431URW1</accession>
<dbReference type="SUPFAM" id="SSF52266">
    <property type="entry name" value="SGNH hydrolase"/>
    <property type="match status" value="1"/>
</dbReference>